<keyword evidence="4" id="KW-1015">Disulfide bond</keyword>
<dbReference type="AlphaFoldDB" id="A0A9B0TZE8"/>
<keyword evidence="5" id="KW-0325">Glycoprotein</keyword>
<keyword evidence="7" id="KW-0812">Transmembrane</keyword>
<dbReference type="Pfam" id="PF00020">
    <property type="entry name" value="TNFR_c6"/>
    <property type="match status" value="1"/>
</dbReference>
<feature type="chain" id="PRO_5038866171" evidence="8">
    <location>
        <begin position="24"/>
        <end position="416"/>
    </location>
</feature>
<dbReference type="FunFam" id="1.10.533.10:FF:000040">
    <property type="entry name" value="tumor necrosis factor receptor superfamily member 25"/>
    <property type="match status" value="1"/>
</dbReference>
<dbReference type="Proteomes" id="UP000504623">
    <property type="component" value="Unplaced"/>
</dbReference>
<evidence type="ECO:0000313" key="12">
    <source>
        <dbReference type="RefSeq" id="XP_006873187.1"/>
    </source>
</evidence>
<dbReference type="GO" id="GO:0005886">
    <property type="term" value="C:plasma membrane"/>
    <property type="evidence" value="ECO:0007669"/>
    <property type="project" value="TreeGrafter"/>
</dbReference>
<evidence type="ECO:0000256" key="1">
    <source>
        <dbReference type="ARBA" id="ARBA00022703"/>
    </source>
</evidence>
<dbReference type="Pfam" id="PF00531">
    <property type="entry name" value="Death"/>
    <property type="match status" value="1"/>
</dbReference>
<dbReference type="CTD" id="8718"/>
<evidence type="ECO:0000256" key="2">
    <source>
        <dbReference type="ARBA" id="ARBA00022729"/>
    </source>
</evidence>
<accession>A0A9B0TZE8</accession>
<dbReference type="CDD" id="cd08815">
    <property type="entry name" value="Death_TNFRSF25_DR3"/>
    <property type="match status" value="1"/>
</dbReference>
<dbReference type="Gene3D" id="1.10.533.10">
    <property type="entry name" value="Death Domain, Fas"/>
    <property type="match status" value="1"/>
</dbReference>
<feature type="domain" description="Death" evidence="9">
    <location>
        <begin position="331"/>
        <end position="412"/>
    </location>
</feature>
<keyword evidence="1" id="KW-0053">Apoptosis</keyword>
<dbReference type="InterPro" id="IPR001368">
    <property type="entry name" value="TNFR/NGFR_Cys_rich_reg"/>
</dbReference>
<gene>
    <name evidence="12" type="primary">TNFRSF25</name>
</gene>
<evidence type="ECO:0000256" key="4">
    <source>
        <dbReference type="ARBA" id="ARBA00023157"/>
    </source>
</evidence>
<dbReference type="RefSeq" id="XP_006873187.1">
    <property type="nucleotide sequence ID" value="XM_006873125.1"/>
</dbReference>
<feature type="domain" description="TNFR-Cys" evidence="10">
    <location>
        <begin position="71"/>
        <end position="114"/>
    </location>
</feature>
<dbReference type="InterPro" id="IPR022329">
    <property type="entry name" value="TNFR_25"/>
</dbReference>
<organism evidence="11 12">
    <name type="scientific">Chrysochloris asiatica</name>
    <name type="common">Cape golden mole</name>
    <dbReference type="NCBI Taxonomy" id="185453"/>
    <lineage>
        <taxon>Eukaryota</taxon>
        <taxon>Metazoa</taxon>
        <taxon>Chordata</taxon>
        <taxon>Craniata</taxon>
        <taxon>Vertebrata</taxon>
        <taxon>Euteleostomi</taxon>
        <taxon>Mammalia</taxon>
        <taxon>Eutheria</taxon>
        <taxon>Afrotheria</taxon>
        <taxon>Chrysochloridae</taxon>
        <taxon>Chrysochlorinae</taxon>
        <taxon>Chrysochloris</taxon>
    </lineage>
</organism>
<dbReference type="PRINTS" id="PR01972">
    <property type="entry name" value="TNFACTORR25"/>
</dbReference>
<dbReference type="PANTHER" id="PTHR47220:SF1">
    <property type="entry name" value="TUMOR NECROSIS FACTOR RECEPTOR SUPERFAMILY MEMBER 25"/>
    <property type="match status" value="1"/>
</dbReference>
<reference evidence="12" key="1">
    <citation type="submission" date="2025-08" db="UniProtKB">
        <authorList>
            <consortium name="RefSeq"/>
        </authorList>
    </citation>
    <scope>IDENTIFICATION</scope>
    <source>
        <tissue evidence="12">Spleen</tissue>
    </source>
</reference>
<dbReference type="PROSITE" id="PS50017">
    <property type="entry name" value="DEATH_DOMAIN"/>
    <property type="match status" value="1"/>
</dbReference>
<dbReference type="InterPro" id="IPR000488">
    <property type="entry name" value="Death_dom"/>
</dbReference>
<dbReference type="GO" id="GO:0006915">
    <property type="term" value="P:apoptotic process"/>
    <property type="evidence" value="ECO:0007669"/>
    <property type="project" value="UniProtKB-KW"/>
</dbReference>
<dbReference type="SMART" id="SM00208">
    <property type="entry name" value="TNFR"/>
    <property type="match status" value="2"/>
</dbReference>
<evidence type="ECO:0000256" key="5">
    <source>
        <dbReference type="ARBA" id="ARBA00023180"/>
    </source>
</evidence>
<evidence type="ECO:0000313" key="11">
    <source>
        <dbReference type="Proteomes" id="UP000504623"/>
    </source>
</evidence>
<dbReference type="GO" id="GO:0007165">
    <property type="term" value="P:signal transduction"/>
    <property type="evidence" value="ECO:0007669"/>
    <property type="project" value="InterPro"/>
</dbReference>
<dbReference type="SMART" id="SM00005">
    <property type="entry name" value="DEATH"/>
    <property type="match status" value="1"/>
</dbReference>
<feature type="transmembrane region" description="Helical" evidence="7">
    <location>
        <begin position="200"/>
        <end position="223"/>
    </location>
</feature>
<dbReference type="InterPro" id="IPR011029">
    <property type="entry name" value="DEATH-like_dom_sf"/>
</dbReference>
<dbReference type="SUPFAM" id="SSF57586">
    <property type="entry name" value="TNF receptor-like"/>
    <property type="match status" value="2"/>
</dbReference>
<evidence type="ECO:0000256" key="3">
    <source>
        <dbReference type="ARBA" id="ARBA00022737"/>
    </source>
</evidence>
<keyword evidence="12" id="KW-0675">Receptor</keyword>
<protein>
    <submittedName>
        <fullName evidence="12">Tumor necrosis factor receptor superfamily member 25</fullName>
    </submittedName>
</protein>
<keyword evidence="2 8" id="KW-0732">Signal</keyword>
<evidence type="ECO:0000256" key="6">
    <source>
        <dbReference type="PROSITE-ProRule" id="PRU00206"/>
    </source>
</evidence>
<keyword evidence="11" id="KW-1185">Reference proteome</keyword>
<dbReference type="SUPFAM" id="SSF47986">
    <property type="entry name" value="DEATH domain"/>
    <property type="match status" value="1"/>
</dbReference>
<dbReference type="OrthoDB" id="9940478at2759"/>
<evidence type="ECO:0000259" key="9">
    <source>
        <dbReference type="PROSITE" id="PS50017"/>
    </source>
</evidence>
<sequence length="416" mass="45651">MELWPWCCAVAAALLLVLLGAQGQDNTPNPRCDCAQDSQKRYGLLCCKGCPAGYYLKAPCTKPCGAAICLPCPQGTFLTRENHYETRCARCQTCDEQAFQVALENCSAVSNTRCGCEQGWFKECSVLRCSAASPFHCLPCLDCGALHRHTHVPCSGRDTDCGACLPGFYKHGDGCSTCPTSTLGSCPEPCVAICGWRQMFWVQVLLASLVVPLLLGAMLTYLYRRYQLHKPMILADEAGMDPLNPLQATYPSSLDGTHNLLTPLSNTEKVCTVQLVSNSWTSDSPQSQETLCPEVPWSWDQLPSRTLGQPLVPALPPAPPAGSAVAMLQPGPQLYDVMDAVPARRWKEFVRTLGLREAEIEAVEVEVGRFRDQQYEMLKRWRQQQPAGLGAVYAALERMGLDGCAEDLRSRLQRGP</sequence>
<dbReference type="PANTHER" id="PTHR47220">
    <property type="entry name" value="TUMOR NECROSIS FACTOR RECEPTOR SUPERFAMILY MEMBER 25"/>
    <property type="match status" value="1"/>
</dbReference>
<keyword evidence="7" id="KW-0472">Membrane</keyword>
<keyword evidence="7" id="KW-1133">Transmembrane helix</keyword>
<evidence type="ECO:0000259" key="10">
    <source>
        <dbReference type="PROSITE" id="PS50050"/>
    </source>
</evidence>
<dbReference type="GeneID" id="102822525"/>
<evidence type="ECO:0000256" key="7">
    <source>
        <dbReference type="SAM" id="Phobius"/>
    </source>
</evidence>
<name>A0A9B0TZE8_CHRAS</name>
<proteinExistence type="predicted"/>
<dbReference type="PROSITE" id="PS50050">
    <property type="entry name" value="TNFR_NGFR_2"/>
    <property type="match status" value="1"/>
</dbReference>
<feature type="repeat" description="TNFR-Cys" evidence="6">
    <location>
        <begin position="71"/>
        <end position="114"/>
    </location>
</feature>
<keyword evidence="3" id="KW-0677">Repeat</keyword>
<dbReference type="Gene3D" id="2.10.50.10">
    <property type="entry name" value="Tumor Necrosis Factor Receptor, subunit A, domain 2"/>
    <property type="match status" value="1"/>
</dbReference>
<dbReference type="CDD" id="cd13420">
    <property type="entry name" value="TNFRSF25"/>
    <property type="match status" value="1"/>
</dbReference>
<evidence type="ECO:0000256" key="8">
    <source>
        <dbReference type="SAM" id="SignalP"/>
    </source>
</evidence>
<feature type="signal peptide" evidence="8">
    <location>
        <begin position="1"/>
        <end position="23"/>
    </location>
</feature>
<dbReference type="PROSITE" id="PS00652">
    <property type="entry name" value="TNFR_NGFR_1"/>
    <property type="match status" value="1"/>
</dbReference>
<comment type="caution">
    <text evidence="6">Lacks conserved residue(s) required for the propagation of feature annotation.</text>
</comment>
<dbReference type="InterPro" id="IPR034050">
    <property type="entry name" value="TNFRSF25_N"/>
</dbReference>